<comment type="caution">
    <text evidence="1">The sequence shown here is derived from an EMBL/GenBank/DDBJ whole genome shotgun (WGS) entry which is preliminary data.</text>
</comment>
<evidence type="ECO:0000313" key="2">
    <source>
        <dbReference type="Proteomes" id="UP000829196"/>
    </source>
</evidence>
<accession>A0A8T3C5A6</accession>
<proteinExistence type="predicted"/>
<reference evidence="1" key="1">
    <citation type="journal article" date="2022" name="Front. Genet.">
        <title>Chromosome-Scale Assembly of the Dendrobium nobile Genome Provides Insights Into the Molecular Mechanism of the Biosynthesis of the Medicinal Active Ingredient of Dendrobium.</title>
        <authorList>
            <person name="Xu Q."/>
            <person name="Niu S.-C."/>
            <person name="Li K.-L."/>
            <person name="Zheng P.-J."/>
            <person name="Zhang X.-J."/>
            <person name="Jia Y."/>
            <person name="Liu Y."/>
            <person name="Niu Y.-X."/>
            <person name="Yu L.-H."/>
            <person name="Chen D.-F."/>
            <person name="Zhang G.-Q."/>
        </authorList>
    </citation>
    <scope>NUCLEOTIDE SEQUENCE</scope>
    <source>
        <tissue evidence="1">Leaf</tissue>
    </source>
</reference>
<sequence>MTPNTPMMAVLNDYLNRRGFPNIFKCLPNIQIFPKYFKAPPKNPVKLQKSTKSKPKNLKIPKTQKIFKFEIIHPCLKQNPSTLRNSLPRWTNSNITLAHKESNA</sequence>
<dbReference type="Proteomes" id="UP000829196">
    <property type="component" value="Unassembled WGS sequence"/>
</dbReference>
<dbReference type="AlphaFoldDB" id="A0A8T3C5A6"/>
<evidence type="ECO:0000313" key="1">
    <source>
        <dbReference type="EMBL" id="KAI0529000.1"/>
    </source>
</evidence>
<name>A0A8T3C5A6_DENNO</name>
<keyword evidence="2" id="KW-1185">Reference proteome</keyword>
<gene>
    <name evidence="1" type="ORF">KFK09_001545</name>
</gene>
<organism evidence="1 2">
    <name type="scientific">Dendrobium nobile</name>
    <name type="common">Orchid</name>
    <dbReference type="NCBI Taxonomy" id="94219"/>
    <lineage>
        <taxon>Eukaryota</taxon>
        <taxon>Viridiplantae</taxon>
        <taxon>Streptophyta</taxon>
        <taxon>Embryophyta</taxon>
        <taxon>Tracheophyta</taxon>
        <taxon>Spermatophyta</taxon>
        <taxon>Magnoliopsida</taxon>
        <taxon>Liliopsida</taxon>
        <taxon>Asparagales</taxon>
        <taxon>Orchidaceae</taxon>
        <taxon>Epidendroideae</taxon>
        <taxon>Malaxideae</taxon>
        <taxon>Dendrobiinae</taxon>
        <taxon>Dendrobium</taxon>
    </lineage>
</organism>
<protein>
    <submittedName>
        <fullName evidence="1">Uncharacterized protein</fullName>
    </submittedName>
</protein>
<dbReference type="EMBL" id="JAGYWB010000002">
    <property type="protein sequence ID" value="KAI0529000.1"/>
    <property type="molecule type" value="Genomic_DNA"/>
</dbReference>